<feature type="transmembrane region" description="Helical" evidence="1">
    <location>
        <begin position="16"/>
        <end position="40"/>
    </location>
</feature>
<evidence type="ECO:0000313" key="3">
    <source>
        <dbReference type="Proteomes" id="UP000215914"/>
    </source>
</evidence>
<organism evidence="2 3">
    <name type="scientific">Helianthus annuus</name>
    <name type="common">Common sunflower</name>
    <dbReference type="NCBI Taxonomy" id="4232"/>
    <lineage>
        <taxon>Eukaryota</taxon>
        <taxon>Viridiplantae</taxon>
        <taxon>Streptophyta</taxon>
        <taxon>Embryophyta</taxon>
        <taxon>Tracheophyta</taxon>
        <taxon>Spermatophyta</taxon>
        <taxon>Magnoliopsida</taxon>
        <taxon>eudicotyledons</taxon>
        <taxon>Gunneridae</taxon>
        <taxon>Pentapetalae</taxon>
        <taxon>asterids</taxon>
        <taxon>campanulids</taxon>
        <taxon>Asterales</taxon>
        <taxon>Asteraceae</taxon>
        <taxon>Asteroideae</taxon>
        <taxon>Heliantheae alliance</taxon>
        <taxon>Heliantheae</taxon>
        <taxon>Helianthus</taxon>
    </lineage>
</organism>
<proteinExistence type="predicted"/>
<accession>A0A9K3DV64</accession>
<sequence>MLAPPPLNNDLTPSFFTIWLNTSNVFLYLTASPDVIIILLRTVSIGYEARPAPFVINQPSAKLAKKLSCSKIDKKRLPNQLM</sequence>
<evidence type="ECO:0000256" key="1">
    <source>
        <dbReference type="SAM" id="Phobius"/>
    </source>
</evidence>
<comment type="caution">
    <text evidence="2">The sequence shown here is derived from an EMBL/GenBank/DDBJ whole genome shotgun (WGS) entry which is preliminary data.</text>
</comment>
<protein>
    <submittedName>
        <fullName evidence="2">Uncharacterized protein</fullName>
    </submittedName>
</protein>
<keyword evidence="1" id="KW-0812">Transmembrane</keyword>
<keyword evidence="3" id="KW-1185">Reference proteome</keyword>
<dbReference type="EMBL" id="MNCJ02000331">
    <property type="protein sequence ID" value="KAF5762210.1"/>
    <property type="molecule type" value="Genomic_DNA"/>
</dbReference>
<gene>
    <name evidence="2" type="ORF">HanXRQr2_Chr16g0774091</name>
</gene>
<dbReference type="Proteomes" id="UP000215914">
    <property type="component" value="Unassembled WGS sequence"/>
</dbReference>
<dbReference type="Gramene" id="mRNA:HanXRQr2_Chr16g0774091">
    <property type="protein sequence ID" value="mRNA:HanXRQr2_Chr16g0774091"/>
    <property type="gene ID" value="HanXRQr2_Chr16g0774091"/>
</dbReference>
<reference evidence="2" key="1">
    <citation type="journal article" date="2017" name="Nature">
        <title>The sunflower genome provides insights into oil metabolism, flowering and Asterid evolution.</title>
        <authorList>
            <person name="Badouin H."/>
            <person name="Gouzy J."/>
            <person name="Grassa C.J."/>
            <person name="Murat F."/>
            <person name="Staton S.E."/>
            <person name="Cottret L."/>
            <person name="Lelandais-Briere C."/>
            <person name="Owens G.L."/>
            <person name="Carrere S."/>
            <person name="Mayjonade B."/>
            <person name="Legrand L."/>
            <person name="Gill N."/>
            <person name="Kane N.C."/>
            <person name="Bowers J.E."/>
            <person name="Hubner S."/>
            <person name="Bellec A."/>
            <person name="Berard A."/>
            <person name="Berges H."/>
            <person name="Blanchet N."/>
            <person name="Boniface M.C."/>
            <person name="Brunel D."/>
            <person name="Catrice O."/>
            <person name="Chaidir N."/>
            <person name="Claudel C."/>
            <person name="Donnadieu C."/>
            <person name="Faraut T."/>
            <person name="Fievet G."/>
            <person name="Helmstetter N."/>
            <person name="King M."/>
            <person name="Knapp S.J."/>
            <person name="Lai Z."/>
            <person name="Le Paslier M.C."/>
            <person name="Lippi Y."/>
            <person name="Lorenzon L."/>
            <person name="Mandel J.R."/>
            <person name="Marage G."/>
            <person name="Marchand G."/>
            <person name="Marquand E."/>
            <person name="Bret-Mestries E."/>
            <person name="Morien E."/>
            <person name="Nambeesan S."/>
            <person name="Nguyen T."/>
            <person name="Pegot-Espagnet P."/>
            <person name="Pouilly N."/>
            <person name="Raftis F."/>
            <person name="Sallet E."/>
            <person name="Schiex T."/>
            <person name="Thomas J."/>
            <person name="Vandecasteele C."/>
            <person name="Vares D."/>
            <person name="Vear F."/>
            <person name="Vautrin S."/>
            <person name="Crespi M."/>
            <person name="Mangin B."/>
            <person name="Burke J.M."/>
            <person name="Salse J."/>
            <person name="Munos S."/>
            <person name="Vincourt P."/>
            <person name="Rieseberg L.H."/>
            <person name="Langlade N.B."/>
        </authorList>
    </citation>
    <scope>NUCLEOTIDE SEQUENCE</scope>
    <source>
        <tissue evidence="2">Leaves</tissue>
    </source>
</reference>
<keyword evidence="1" id="KW-0472">Membrane</keyword>
<dbReference type="AlphaFoldDB" id="A0A9K3DV64"/>
<reference evidence="2" key="2">
    <citation type="submission" date="2020-06" db="EMBL/GenBank/DDBJ databases">
        <title>Helianthus annuus Genome sequencing and assembly Release 2.</title>
        <authorList>
            <person name="Gouzy J."/>
            <person name="Langlade N."/>
            <person name="Munos S."/>
        </authorList>
    </citation>
    <scope>NUCLEOTIDE SEQUENCE</scope>
    <source>
        <tissue evidence="2">Leaves</tissue>
    </source>
</reference>
<name>A0A9K3DV64_HELAN</name>
<keyword evidence="1" id="KW-1133">Transmembrane helix</keyword>
<evidence type="ECO:0000313" key="2">
    <source>
        <dbReference type="EMBL" id="KAF5762210.1"/>
    </source>
</evidence>